<dbReference type="EMBL" id="CP121687">
    <property type="protein sequence ID" value="WZL68949.1"/>
    <property type="molecule type" value="Genomic_DNA"/>
</dbReference>
<sequence>MANIKRVNLCFDIDRSDDKKAYDILQGKRNKTAYVTDIIIGNLEKNKVDIDIEILKQVIKEAVFNLNITTDMNTGQYQNDNEDIPEDVFDIISNM</sequence>
<accession>A0ABZ2Y2W6</accession>
<name>A0ABZ2Y2W6_9FIRM</name>
<dbReference type="Proteomes" id="UP001486565">
    <property type="component" value="Chromosome"/>
</dbReference>
<gene>
    <name evidence="1" type="ORF">QBE51_08965</name>
</gene>
<protein>
    <submittedName>
        <fullName evidence="1">Uncharacterized protein</fullName>
    </submittedName>
</protein>
<keyword evidence="2" id="KW-1185">Reference proteome</keyword>
<dbReference type="RefSeq" id="WP_341875956.1">
    <property type="nucleotide sequence ID" value="NZ_CP121687.1"/>
</dbReference>
<organism evidence="1 2">
    <name type="scientific">Defluviitalea saccharophila</name>
    <dbReference type="NCBI Taxonomy" id="879970"/>
    <lineage>
        <taxon>Bacteria</taxon>
        <taxon>Bacillati</taxon>
        <taxon>Bacillota</taxon>
        <taxon>Clostridia</taxon>
        <taxon>Lachnospirales</taxon>
        <taxon>Defluviitaleaceae</taxon>
        <taxon>Defluviitalea</taxon>
    </lineage>
</organism>
<evidence type="ECO:0000313" key="2">
    <source>
        <dbReference type="Proteomes" id="UP001486565"/>
    </source>
</evidence>
<evidence type="ECO:0000313" key="1">
    <source>
        <dbReference type="EMBL" id="WZL68949.1"/>
    </source>
</evidence>
<proteinExistence type="predicted"/>
<reference evidence="1 2" key="1">
    <citation type="submission" date="2023-03" db="EMBL/GenBank/DDBJ databases">
        <title>Novel Species.</title>
        <authorList>
            <person name="Ma S."/>
        </authorList>
    </citation>
    <scope>NUCLEOTIDE SEQUENCE [LARGE SCALE GENOMIC DNA]</scope>
    <source>
        <strain evidence="1 2">LIND6LT2</strain>
    </source>
</reference>